<sequence length="312" mass="32649">MSILIDQETAMLIIGITGKQGRIHAKRTLESGANLLAGVAPGKGGQTVEGVPVFDTVADARSSYPQIRAAMLLTPPQFVKEAAIQALQAGIQLLVVITEFVPVMDTLHIVHEANRAGARIVGPNTIGIISPGKSKLGIMPADIYGKGHIGIISRSGTLTHETASNLTFKGYGLSTCVGIGGDSIVGMNHADVLELFAEDDETEAIVLIGEIGGTSEEMAAAKIKELNITKPICAYIAGMHAPENKKMGHAGAIVSGDMGTVKSKVAALEDAGVVVCPTLGKIVEFMDEHNGQLGGRLKTLEPREDESVVQTR</sequence>
<dbReference type="EMBL" id="BJCC01000015">
    <property type="protein sequence ID" value="GCF94239.1"/>
    <property type="molecule type" value="Genomic_DNA"/>
</dbReference>
<feature type="domain" description="CoA-binding" evidence="5">
    <location>
        <begin position="4"/>
        <end position="101"/>
    </location>
</feature>
<evidence type="ECO:0000256" key="4">
    <source>
        <dbReference type="PIRSR" id="PIRSR001553-1"/>
    </source>
</evidence>
<keyword evidence="7" id="KW-1185">Reference proteome</keyword>
<dbReference type="GO" id="GO:0006099">
    <property type="term" value="P:tricarboxylic acid cycle"/>
    <property type="evidence" value="ECO:0007669"/>
    <property type="project" value="UniProtKB-UniPathway"/>
</dbReference>
<dbReference type="FunFam" id="3.40.50.261:FF:000006">
    <property type="entry name" value="Succinate--CoA ligase [ADP-forming] subunit alpha"/>
    <property type="match status" value="1"/>
</dbReference>
<gene>
    <name evidence="6" type="ORF">NRIC_21300</name>
</gene>
<evidence type="ECO:0000256" key="2">
    <source>
        <dbReference type="ARBA" id="ARBA00022598"/>
    </source>
</evidence>
<dbReference type="Pfam" id="PF00549">
    <property type="entry name" value="Ligase_CoA"/>
    <property type="match status" value="1"/>
</dbReference>
<dbReference type="GO" id="GO:0000166">
    <property type="term" value="F:nucleotide binding"/>
    <property type="evidence" value="ECO:0007669"/>
    <property type="project" value="UniProtKB-KW"/>
</dbReference>
<dbReference type="GO" id="GO:0004776">
    <property type="term" value="F:succinate-CoA ligase (GDP-forming) activity"/>
    <property type="evidence" value="ECO:0007669"/>
    <property type="project" value="TreeGrafter"/>
</dbReference>
<comment type="caution">
    <text evidence="6">The sequence shown here is derived from an EMBL/GenBank/DDBJ whole genome shotgun (WGS) entry which is preliminary data.</text>
</comment>
<evidence type="ECO:0000313" key="6">
    <source>
        <dbReference type="EMBL" id="GCF94239.1"/>
    </source>
</evidence>
<reference evidence="7" key="1">
    <citation type="submission" date="2019-02" db="EMBL/GenBank/DDBJ databases">
        <title>Draft genome sequence of Enterococcus sp. Gos25-1.</title>
        <authorList>
            <person name="Tanaka N."/>
            <person name="Shiwa Y."/>
            <person name="Fujita N."/>
        </authorList>
    </citation>
    <scope>NUCLEOTIDE SEQUENCE [LARGE SCALE GENOMIC DNA]</scope>
    <source>
        <strain evidence="7">Gos25-1</strain>
    </source>
</reference>
<dbReference type="Gene3D" id="3.40.50.720">
    <property type="entry name" value="NAD(P)-binding Rossmann-like Domain"/>
    <property type="match status" value="1"/>
</dbReference>
<dbReference type="PANTHER" id="PTHR11117:SF2">
    <property type="entry name" value="SUCCINATE--COA LIGASE [ADP_GDP-FORMING] SUBUNIT ALPHA, MITOCHONDRIAL"/>
    <property type="match status" value="1"/>
</dbReference>
<organism evidence="6 7">
    <name type="scientific">Enterococcus florum</name>
    <dbReference type="NCBI Taxonomy" id="2480627"/>
    <lineage>
        <taxon>Bacteria</taxon>
        <taxon>Bacillati</taxon>
        <taxon>Bacillota</taxon>
        <taxon>Bacilli</taxon>
        <taxon>Lactobacillales</taxon>
        <taxon>Enterococcaceae</taxon>
        <taxon>Enterococcus</taxon>
    </lineage>
</organism>
<evidence type="ECO:0000259" key="5">
    <source>
        <dbReference type="SMART" id="SM00881"/>
    </source>
</evidence>
<dbReference type="InterPro" id="IPR003781">
    <property type="entry name" value="CoA-bd"/>
</dbReference>
<dbReference type="PIRSF" id="PIRSF001553">
    <property type="entry name" value="SucCS_alpha"/>
    <property type="match status" value="1"/>
</dbReference>
<dbReference type="NCBIfam" id="NF004230">
    <property type="entry name" value="PRK05678.1"/>
    <property type="match status" value="1"/>
</dbReference>
<protein>
    <submittedName>
        <fullName evidence="6">Succinate--CoA ligase subunit alpha</fullName>
    </submittedName>
</protein>
<dbReference type="Pfam" id="PF02629">
    <property type="entry name" value="CoA_binding"/>
    <property type="match status" value="1"/>
</dbReference>
<dbReference type="InterPro" id="IPR005811">
    <property type="entry name" value="SUCC_ACL_C"/>
</dbReference>
<accession>A0A4V0WPL1</accession>
<dbReference type="NCBIfam" id="TIGR01019">
    <property type="entry name" value="sucCoAalpha"/>
    <property type="match status" value="1"/>
</dbReference>
<keyword evidence="3" id="KW-0547">Nucleotide-binding</keyword>
<dbReference type="PANTHER" id="PTHR11117">
    <property type="entry name" value="SUCCINYL-COA LIGASE SUBUNIT ALPHA"/>
    <property type="match status" value="1"/>
</dbReference>
<dbReference type="SUPFAM" id="SSF51735">
    <property type="entry name" value="NAD(P)-binding Rossmann-fold domains"/>
    <property type="match status" value="1"/>
</dbReference>
<evidence type="ECO:0000256" key="3">
    <source>
        <dbReference type="ARBA" id="ARBA00022741"/>
    </source>
</evidence>
<name>A0A4V0WPL1_9ENTE</name>
<keyword evidence="2 6" id="KW-0436">Ligase</keyword>
<dbReference type="SMART" id="SM00881">
    <property type="entry name" value="CoA_binding"/>
    <property type="match status" value="1"/>
</dbReference>
<dbReference type="SUPFAM" id="SSF52210">
    <property type="entry name" value="Succinyl-CoA synthetase domains"/>
    <property type="match status" value="1"/>
</dbReference>
<evidence type="ECO:0000256" key="1">
    <source>
        <dbReference type="ARBA" id="ARBA00022532"/>
    </source>
</evidence>
<keyword evidence="1" id="KW-0816">Tricarboxylic acid cycle</keyword>
<dbReference type="UniPathway" id="UPA00223">
    <property type="reaction ID" value="UER00999"/>
</dbReference>
<dbReference type="Proteomes" id="UP000290567">
    <property type="component" value="Unassembled WGS sequence"/>
</dbReference>
<dbReference type="InterPro" id="IPR016102">
    <property type="entry name" value="Succinyl-CoA_synth-like"/>
</dbReference>
<evidence type="ECO:0000313" key="7">
    <source>
        <dbReference type="Proteomes" id="UP000290567"/>
    </source>
</evidence>
<dbReference type="PRINTS" id="PR01798">
    <property type="entry name" value="SCOASYNTHASE"/>
</dbReference>
<dbReference type="OrthoDB" id="9807196at2"/>
<dbReference type="GO" id="GO:0004775">
    <property type="term" value="F:succinate-CoA ligase (ADP-forming) activity"/>
    <property type="evidence" value="ECO:0007669"/>
    <property type="project" value="TreeGrafter"/>
</dbReference>
<proteinExistence type="predicted"/>
<dbReference type="PROSITE" id="PS01216">
    <property type="entry name" value="SUCCINYL_COA_LIG_1"/>
    <property type="match status" value="1"/>
</dbReference>
<dbReference type="Gene3D" id="3.40.50.261">
    <property type="entry name" value="Succinyl-CoA synthetase domains"/>
    <property type="match status" value="1"/>
</dbReference>
<dbReference type="AlphaFoldDB" id="A0A4V0WPL1"/>
<dbReference type="InterPro" id="IPR036291">
    <property type="entry name" value="NAD(P)-bd_dom_sf"/>
</dbReference>
<dbReference type="RefSeq" id="WP_146622670.1">
    <property type="nucleotide sequence ID" value="NZ_BJCC01000015.1"/>
</dbReference>
<dbReference type="InterPro" id="IPR033847">
    <property type="entry name" value="Citrt_syn/SCS-alpha_CS"/>
</dbReference>
<dbReference type="InterPro" id="IPR005810">
    <property type="entry name" value="CoA_lig_alpha"/>
</dbReference>
<feature type="active site" description="Tele-phosphohistidine intermediate" evidence="4">
    <location>
        <position position="249"/>
    </location>
</feature>
<dbReference type="GO" id="GO:0009361">
    <property type="term" value="C:succinate-CoA ligase complex (ADP-forming)"/>
    <property type="evidence" value="ECO:0007669"/>
    <property type="project" value="TreeGrafter"/>
</dbReference>